<sequence length="389" mass="44475">MMPPAKRPRLDPDDEVSEAEQLNRRVLRKLENAMLNDPTVDLTTLIPKTYSERLALRKETHPSLTHETPGDKDQAPTSAGDVAEEQGPKLDSLPSPPPELHIPFEFSAALKILLGLETLEHGEVHRELQRVLKEGEVIWRSQFNENFVVIRCNDDIAVKVIRQTTDLTEFTALHYFEKHAPDLPCPKGLGVISDSRFTYIFMTYMPGVTLDTIWKQLDHTQKALIRSDLERFFDRLRALPVDNMPLGGFGGEPCKDTRRHSRMCPHPVHTVPEFVDFIFSNPHYGGRVYLDILRGIWPTDSKVCMTHGDLKPCNILVQLTDDGNYRLSGIIDWERSGVYPEWYECNKATDMLTPTEAEDDWAAYLPPCMSPETYPLVFVLDRLWDSHVV</sequence>
<feature type="region of interest" description="Disordered" evidence="1">
    <location>
        <begin position="60"/>
        <end position="95"/>
    </location>
</feature>
<accession>A0AA39CM14</accession>
<dbReference type="Proteomes" id="UP001172681">
    <property type="component" value="Unassembled WGS sequence"/>
</dbReference>
<name>A0AA39CM14_9EURO</name>
<reference evidence="3" key="1">
    <citation type="submission" date="2022-10" db="EMBL/GenBank/DDBJ databases">
        <title>Culturing micro-colonial fungi from biological soil crusts in the Mojave desert and describing Neophaeococcomyces mojavensis, and introducing the new genera and species Taxawa tesnikishii.</title>
        <authorList>
            <person name="Kurbessoian T."/>
            <person name="Stajich J.E."/>
        </authorList>
    </citation>
    <scope>NUCLEOTIDE SEQUENCE</scope>
    <source>
        <strain evidence="3">TK_35</strain>
    </source>
</reference>
<dbReference type="Gene3D" id="3.90.1200.10">
    <property type="match status" value="1"/>
</dbReference>
<gene>
    <name evidence="3" type="ORF">H2204_014874</name>
</gene>
<dbReference type="PANTHER" id="PTHR21310:SF54">
    <property type="entry name" value="AMINOGLYCOSIDE PHOSPHOTRANSFERASE DOMAIN-CONTAINING PROTEIN"/>
    <property type="match status" value="1"/>
</dbReference>
<evidence type="ECO:0000313" key="4">
    <source>
        <dbReference type="Proteomes" id="UP001172681"/>
    </source>
</evidence>
<dbReference type="InterPro" id="IPR051678">
    <property type="entry name" value="AGP_Transferase"/>
</dbReference>
<evidence type="ECO:0000313" key="3">
    <source>
        <dbReference type="EMBL" id="KAJ9612831.1"/>
    </source>
</evidence>
<feature type="domain" description="Aminoglycoside phosphotransferase" evidence="2">
    <location>
        <begin position="169"/>
        <end position="363"/>
    </location>
</feature>
<dbReference type="EMBL" id="JAPDRN010000205">
    <property type="protein sequence ID" value="KAJ9612831.1"/>
    <property type="molecule type" value="Genomic_DNA"/>
</dbReference>
<dbReference type="AlphaFoldDB" id="A0AA39CM14"/>
<dbReference type="InterPro" id="IPR008271">
    <property type="entry name" value="Ser/Thr_kinase_AS"/>
</dbReference>
<evidence type="ECO:0000256" key="1">
    <source>
        <dbReference type="SAM" id="MobiDB-lite"/>
    </source>
</evidence>
<dbReference type="PROSITE" id="PS00108">
    <property type="entry name" value="PROTEIN_KINASE_ST"/>
    <property type="match status" value="1"/>
</dbReference>
<dbReference type="InterPro" id="IPR011009">
    <property type="entry name" value="Kinase-like_dom_sf"/>
</dbReference>
<dbReference type="InterPro" id="IPR002575">
    <property type="entry name" value="Aminoglycoside_PTrfase"/>
</dbReference>
<dbReference type="PANTHER" id="PTHR21310">
    <property type="entry name" value="AMINOGLYCOSIDE PHOSPHOTRANSFERASE-RELATED-RELATED"/>
    <property type="match status" value="1"/>
</dbReference>
<comment type="caution">
    <text evidence="3">The sequence shown here is derived from an EMBL/GenBank/DDBJ whole genome shotgun (WGS) entry which is preliminary data.</text>
</comment>
<dbReference type="SUPFAM" id="SSF56112">
    <property type="entry name" value="Protein kinase-like (PK-like)"/>
    <property type="match status" value="1"/>
</dbReference>
<dbReference type="GO" id="GO:0004672">
    <property type="term" value="F:protein kinase activity"/>
    <property type="evidence" value="ECO:0007669"/>
    <property type="project" value="InterPro"/>
</dbReference>
<evidence type="ECO:0000259" key="2">
    <source>
        <dbReference type="Pfam" id="PF01636"/>
    </source>
</evidence>
<dbReference type="CDD" id="cd05120">
    <property type="entry name" value="APH_ChoK_like"/>
    <property type="match status" value="1"/>
</dbReference>
<dbReference type="Pfam" id="PF01636">
    <property type="entry name" value="APH"/>
    <property type="match status" value="1"/>
</dbReference>
<protein>
    <recommendedName>
        <fullName evidence="2">Aminoglycoside phosphotransferase domain-containing protein</fullName>
    </recommendedName>
</protein>
<organism evidence="3 4">
    <name type="scientific">Knufia peltigerae</name>
    <dbReference type="NCBI Taxonomy" id="1002370"/>
    <lineage>
        <taxon>Eukaryota</taxon>
        <taxon>Fungi</taxon>
        <taxon>Dikarya</taxon>
        <taxon>Ascomycota</taxon>
        <taxon>Pezizomycotina</taxon>
        <taxon>Eurotiomycetes</taxon>
        <taxon>Chaetothyriomycetidae</taxon>
        <taxon>Chaetothyriales</taxon>
        <taxon>Trichomeriaceae</taxon>
        <taxon>Knufia</taxon>
    </lineage>
</organism>
<feature type="region of interest" description="Disordered" evidence="1">
    <location>
        <begin position="1"/>
        <end position="22"/>
    </location>
</feature>
<proteinExistence type="predicted"/>
<keyword evidence="4" id="KW-1185">Reference proteome</keyword>